<dbReference type="PANTHER" id="PTHR11808">
    <property type="entry name" value="TRANS-SULFURATION ENZYME FAMILY MEMBER"/>
    <property type="match status" value="1"/>
</dbReference>
<dbReference type="EMBL" id="JAPFQL010000037">
    <property type="protein sequence ID" value="MDC5697569.1"/>
    <property type="molecule type" value="Genomic_DNA"/>
</dbReference>
<evidence type="ECO:0000256" key="2">
    <source>
        <dbReference type="ARBA" id="ARBA00022898"/>
    </source>
</evidence>
<dbReference type="Proteomes" id="UP001150259">
    <property type="component" value="Unassembled WGS sequence"/>
</dbReference>
<comment type="cofactor">
    <cofactor evidence="1 3">
        <name>pyridoxal 5'-phosphate</name>
        <dbReference type="ChEBI" id="CHEBI:597326"/>
    </cofactor>
</comment>
<dbReference type="PIRSF" id="PIRSF001434">
    <property type="entry name" value="CGS"/>
    <property type="match status" value="1"/>
</dbReference>
<evidence type="ECO:0000256" key="3">
    <source>
        <dbReference type="RuleBase" id="RU362118"/>
    </source>
</evidence>
<gene>
    <name evidence="4" type="ORF">OO014_09895</name>
</gene>
<dbReference type="Gene3D" id="3.40.640.10">
    <property type="entry name" value="Type I PLP-dependent aspartate aminotransferase-like (Major domain)"/>
    <property type="match status" value="1"/>
</dbReference>
<dbReference type="InterPro" id="IPR000277">
    <property type="entry name" value="Cys/Met-Metab_PyrdxlP-dep_enz"/>
</dbReference>
<evidence type="ECO:0000313" key="5">
    <source>
        <dbReference type="Proteomes" id="UP001150259"/>
    </source>
</evidence>
<dbReference type="InterPro" id="IPR015424">
    <property type="entry name" value="PyrdxlP-dep_Trfase"/>
</dbReference>
<dbReference type="InterPro" id="IPR015421">
    <property type="entry name" value="PyrdxlP-dep_Trfase_major"/>
</dbReference>
<name>A0ABT5GHK0_9MICO</name>
<dbReference type="RefSeq" id="WP_272462146.1">
    <property type="nucleotide sequence ID" value="NZ_JAPFQL010000037.1"/>
</dbReference>
<keyword evidence="2 3" id="KW-0663">Pyridoxal phosphate</keyword>
<dbReference type="Pfam" id="PF01053">
    <property type="entry name" value="Cys_Met_Meta_PP"/>
    <property type="match status" value="1"/>
</dbReference>
<dbReference type="GO" id="GO:0016740">
    <property type="term" value="F:transferase activity"/>
    <property type="evidence" value="ECO:0007669"/>
    <property type="project" value="UniProtKB-KW"/>
</dbReference>
<reference evidence="4 5" key="1">
    <citation type="submission" date="2022-11" db="EMBL/GenBank/DDBJ databases">
        <title>Anaerobic phenanthrene biodegradation by a DNRA strain PheN6.</title>
        <authorList>
            <person name="Zhang Z."/>
        </authorList>
    </citation>
    <scope>NUCLEOTIDE SEQUENCE [LARGE SCALE GENOMIC DNA]</scope>
    <source>
        <strain evidence="4 5">PheN6</strain>
    </source>
</reference>
<organism evidence="4 5">
    <name type="scientific">Intrasporangium calvum</name>
    <dbReference type="NCBI Taxonomy" id="53358"/>
    <lineage>
        <taxon>Bacteria</taxon>
        <taxon>Bacillati</taxon>
        <taxon>Actinomycetota</taxon>
        <taxon>Actinomycetes</taxon>
        <taxon>Micrococcales</taxon>
        <taxon>Intrasporangiaceae</taxon>
        <taxon>Intrasporangium</taxon>
    </lineage>
</organism>
<dbReference type="InterPro" id="IPR015422">
    <property type="entry name" value="PyrdxlP-dep_Trfase_small"/>
</dbReference>
<dbReference type="PANTHER" id="PTHR11808:SF85">
    <property type="entry name" value="CYSTATHIONINE GAMMA-LYASE-RELATED"/>
    <property type="match status" value="1"/>
</dbReference>
<comment type="caution">
    <text evidence="4">The sequence shown here is derived from an EMBL/GenBank/DDBJ whole genome shotgun (WGS) entry which is preliminary data.</text>
</comment>
<evidence type="ECO:0000313" key="4">
    <source>
        <dbReference type="EMBL" id="MDC5697569.1"/>
    </source>
</evidence>
<comment type="similarity">
    <text evidence="3">Belongs to the trans-sulfuration enzymes family.</text>
</comment>
<accession>A0ABT5GHK0</accession>
<keyword evidence="5" id="KW-1185">Reference proteome</keyword>
<keyword evidence="4" id="KW-0808">Transferase</keyword>
<proteinExistence type="inferred from homology"/>
<protein>
    <submittedName>
        <fullName evidence="4">PLP-dependent transferase</fullName>
    </submittedName>
</protein>
<dbReference type="Gene3D" id="3.90.1150.10">
    <property type="entry name" value="Aspartate Aminotransferase, domain 1"/>
    <property type="match status" value="1"/>
</dbReference>
<evidence type="ECO:0000256" key="1">
    <source>
        <dbReference type="ARBA" id="ARBA00001933"/>
    </source>
</evidence>
<sequence>MNPETTAVHAGREDCTALGVHVPPLDQSSTYPLPSVDAGGAAYERMATGGRPEAGDSLVYQRLWNPNVDRFERALASLEHADEGVAFASGMAAITACLVATVAAGRSHVVAIRPLYGGTDHLLATGLLGTSVTWATADEVAGAIRPDTGLVVVETPANPSLDLVDLRAVVAAAGDVPVLVDNTFATPILQQPLQLGATLSVHSATKFLGGHGDLLGGIVATNAEWAVRLRQVRALTGGLMAPTSAYQFHRGLQTLPMRVRAQQETAQVVAAWLDRQYGVARVAYPGLPGGDPQGLVGTQMAGPGSVLAIVLEGGYAAAAAFAESCRLITHAVSLGGVDTLIQHAAALTHRPVAPEARPNAGLLRLSIGLEHPADLIEDLDQALRAARAAADVTRAPADLRELATSAP</sequence>
<dbReference type="SUPFAM" id="SSF53383">
    <property type="entry name" value="PLP-dependent transferases"/>
    <property type="match status" value="1"/>
</dbReference>